<gene>
    <name evidence="2" type="ORF">PCOR1329_LOCUS14313</name>
</gene>
<comment type="caution">
    <text evidence="2">The sequence shown here is derived from an EMBL/GenBank/DDBJ whole genome shotgun (WGS) entry which is preliminary data.</text>
</comment>
<keyword evidence="3" id="KW-1185">Reference proteome</keyword>
<feature type="region of interest" description="Disordered" evidence="1">
    <location>
        <begin position="795"/>
        <end position="846"/>
    </location>
</feature>
<feature type="region of interest" description="Disordered" evidence="1">
    <location>
        <begin position="63"/>
        <end position="96"/>
    </location>
</feature>
<dbReference type="Proteomes" id="UP001189429">
    <property type="component" value="Unassembled WGS sequence"/>
</dbReference>
<proteinExistence type="predicted"/>
<feature type="region of interest" description="Disordered" evidence="1">
    <location>
        <begin position="1"/>
        <end position="24"/>
    </location>
</feature>
<reference evidence="2" key="1">
    <citation type="submission" date="2023-10" db="EMBL/GenBank/DDBJ databases">
        <authorList>
            <person name="Chen Y."/>
            <person name="Shah S."/>
            <person name="Dougan E. K."/>
            <person name="Thang M."/>
            <person name="Chan C."/>
        </authorList>
    </citation>
    <scope>NUCLEOTIDE SEQUENCE [LARGE SCALE GENOMIC DNA]</scope>
</reference>
<evidence type="ECO:0000256" key="1">
    <source>
        <dbReference type="SAM" id="MobiDB-lite"/>
    </source>
</evidence>
<dbReference type="EMBL" id="CAUYUJ010004272">
    <property type="protein sequence ID" value="CAK0808855.1"/>
    <property type="molecule type" value="Genomic_DNA"/>
</dbReference>
<evidence type="ECO:0000313" key="2">
    <source>
        <dbReference type="EMBL" id="CAK0808855.1"/>
    </source>
</evidence>
<feature type="region of interest" description="Disordered" evidence="1">
    <location>
        <begin position="533"/>
        <end position="559"/>
    </location>
</feature>
<feature type="compositionally biased region" description="Polar residues" evidence="1">
    <location>
        <begin position="86"/>
        <end position="96"/>
    </location>
</feature>
<protein>
    <submittedName>
        <fullName evidence="2">Uncharacterized protein</fullName>
    </submittedName>
</protein>
<feature type="compositionally biased region" description="Acidic residues" evidence="1">
    <location>
        <begin position="985"/>
        <end position="997"/>
    </location>
</feature>
<accession>A0ABN9QT99</accession>
<organism evidence="2 3">
    <name type="scientific">Prorocentrum cordatum</name>
    <dbReference type="NCBI Taxonomy" id="2364126"/>
    <lineage>
        <taxon>Eukaryota</taxon>
        <taxon>Sar</taxon>
        <taxon>Alveolata</taxon>
        <taxon>Dinophyceae</taxon>
        <taxon>Prorocentrales</taxon>
        <taxon>Prorocentraceae</taxon>
        <taxon>Prorocentrum</taxon>
    </lineage>
</organism>
<feature type="compositionally biased region" description="Low complexity" evidence="1">
    <location>
        <begin position="536"/>
        <end position="558"/>
    </location>
</feature>
<feature type="compositionally biased region" description="Low complexity" evidence="1">
    <location>
        <begin position="961"/>
        <end position="984"/>
    </location>
</feature>
<name>A0ABN9QT99_9DINO</name>
<sequence>MVRAKAKAKAEAEPPPTSEVASAESNGINKEFLAEIAVLYEKICSHEVFRDLRDAGALDVSSAAEEGAGDGDLETPAKRARMASRSGGTKKTSQRSNIHGMQAAFDLAEYQTAMKLHGTYRCGGNELWLDFWFTAQPGVPYNKTSILQLAEKSFFEPKQWTGTNVAMVPDLAHNPMEHQGALRRLSPEEVNFARIIGIANAIDRGASKDVLEAFKVDLQSAAFQFELHEGGIDNPSHTAIRRSINLREQMRQTAKAVGRDTLQRIFEVLRIRRLMEQSRGAGKVSNEALAQYYENEINLSTESEAVTSTFINQTSVVYNNILKDGKNLAILRSLSEQYGHNNPLNSMTKLNTVLTKCDKQPTLITWVLEKIRDVVTSGMLDVGEVSNRALKESAGGHKGLVDLFVIKKQLLVYLLATDIDRRLRGSGSSKRRDEIVDLLGSHSKYRSKLSPIGNEPDLTFLAEYKDSEKMTIRAYENLIYGTEFDAQLRYCARLKKTPDEIVETDAIKAELDRIDAQVALELAVDDVAQAQQHGVAGSSGATPPTGSGATPPTGTTGAVADLGAQVSDDKVQMWRVVARRRIGESAKLICDSGSSEAALVATLQASEIAKLPGDAYGHVLIHCDLDLLTESQTAPRTRQPPARKPQLSRLINSVIALRKAANPDDNGCKLIRGDVFLFRDGGKRTIADFVSKHLVAGRGRWNSVARQENLVKLWTHVMISEDSLKERRSRVRGVGALKQLTGLHACMFADTVIPEKARSVYSGTNMGDVLGPVGFQKWAESWKCPLDVKKAMYGDNIRPVGGRNPGDNGDSDGDEGGGPTTAAAAAAEDEDDDKNRPNFQLDTANGKKKAEPGFWWALPVAYYKEVKHSYYGRRIIDLSPGPGNFLIATWEETPPTPYIGVCFGPSHQAELQEHLVDEYLAKMCTEGHPVYNKDYAKFKNESTTTSAAPPPPPDPQPKQRATAGAKRAAAKRAAASAAAGAAADAEADAEAGGDDEGGGAAAAAVISATGGGSLESLLAGIH</sequence>
<evidence type="ECO:0000313" key="3">
    <source>
        <dbReference type="Proteomes" id="UP001189429"/>
    </source>
</evidence>
<feature type="region of interest" description="Disordered" evidence="1">
    <location>
        <begin position="940"/>
        <end position="1000"/>
    </location>
</feature>